<reference evidence="1 2" key="1">
    <citation type="submission" date="2018-02" db="EMBL/GenBank/DDBJ databases">
        <title>Genomic Encyclopedia of Archaeal and Bacterial Type Strains, Phase II (KMG-II): from individual species to whole genera.</title>
        <authorList>
            <person name="Goeker M."/>
        </authorList>
    </citation>
    <scope>NUCLEOTIDE SEQUENCE [LARGE SCALE GENOMIC DNA]</scope>
    <source>
        <strain evidence="1 2">YU 961-1</strain>
    </source>
</reference>
<evidence type="ECO:0000313" key="1">
    <source>
        <dbReference type="EMBL" id="PPK66228.1"/>
    </source>
</evidence>
<dbReference type="Proteomes" id="UP000239203">
    <property type="component" value="Unassembled WGS sequence"/>
</dbReference>
<organism evidence="1 2">
    <name type="scientific">Actinokineospora auranticolor</name>
    <dbReference type="NCBI Taxonomy" id="155976"/>
    <lineage>
        <taxon>Bacteria</taxon>
        <taxon>Bacillati</taxon>
        <taxon>Actinomycetota</taxon>
        <taxon>Actinomycetes</taxon>
        <taxon>Pseudonocardiales</taxon>
        <taxon>Pseudonocardiaceae</taxon>
        <taxon>Actinokineospora</taxon>
    </lineage>
</organism>
<proteinExistence type="predicted"/>
<sequence>MLAADLDAGFGATTTVAEALAAWQVSRTAVGVAGLAEAVVGAPTTVNAQESAEAAAMDTKYPDTERRGYGSCRSAARIKLETWSCSVFGHVGFQSLATGTLFS</sequence>
<comment type="caution">
    <text evidence="1">The sequence shown here is derived from an EMBL/GenBank/DDBJ whole genome shotgun (WGS) entry which is preliminary data.</text>
</comment>
<dbReference type="OrthoDB" id="3488576at2"/>
<protein>
    <submittedName>
        <fullName evidence="1">Uncharacterized protein</fullName>
    </submittedName>
</protein>
<name>A0A2S6GLX1_9PSEU</name>
<accession>A0A2S6GLX1</accession>
<evidence type="ECO:0000313" key="2">
    <source>
        <dbReference type="Proteomes" id="UP000239203"/>
    </source>
</evidence>
<keyword evidence="2" id="KW-1185">Reference proteome</keyword>
<gene>
    <name evidence="1" type="ORF">CLV40_111192</name>
</gene>
<dbReference type="AlphaFoldDB" id="A0A2S6GLX1"/>
<dbReference type="EMBL" id="PTIX01000011">
    <property type="protein sequence ID" value="PPK66228.1"/>
    <property type="molecule type" value="Genomic_DNA"/>
</dbReference>
<dbReference type="RefSeq" id="WP_104480697.1">
    <property type="nucleotide sequence ID" value="NZ_CP154825.1"/>
</dbReference>